<dbReference type="EMBL" id="CAAALY010007128">
    <property type="protein sequence ID" value="VEL09736.1"/>
    <property type="molecule type" value="Genomic_DNA"/>
</dbReference>
<evidence type="ECO:0000313" key="2">
    <source>
        <dbReference type="Proteomes" id="UP000784294"/>
    </source>
</evidence>
<protein>
    <submittedName>
        <fullName evidence="1">Uncharacterized protein</fullName>
    </submittedName>
</protein>
<proteinExistence type="predicted"/>
<gene>
    <name evidence="1" type="ORF">PXEA_LOCUS3176</name>
</gene>
<evidence type="ECO:0000313" key="1">
    <source>
        <dbReference type="EMBL" id="VEL09736.1"/>
    </source>
</evidence>
<dbReference type="AlphaFoldDB" id="A0A448WEB1"/>
<name>A0A448WEB1_9PLAT</name>
<comment type="caution">
    <text evidence="1">The sequence shown here is derived from an EMBL/GenBank/DDBJ whole genome shotgun (WGS) entry which is preliminary data.</text>
</comment>
<dbReference type="Proteomes" id="UP000784294">
    <property type="component" value="Unassembled WGS sequence"/>
</dbReference>
<organism evidence="1 2">
    <name type="scientific">Protopolystoma xenopodis</name>
    <dbReference type="NCBI Taxonomy" id="117903"/>
    <lineage>
        <taxon>Eukaryota</taxon>
        <taxon>Metazoa</taxon>
        <taxon>Spiralia</taxon>
        <taxon>Lophotrochozoa</taxon>
        <taxon>Platyhelminthes</taxon>
        <taxon>Monogenea</taxon>
        <taxon>Polyopisthocotylea</taxon>
        <taxon>Polystomatidea</taxon>
        <taxon>Polystomatidae</taxon>
        <taxon>Protopolystoma</taxon>
    </lineage>
</organism>
<reference evidence="1" key="1">
    <citation type="submission" date="2018-11" db="EMBL/GenBank/DDBJ databases">
        <authorList>
            <consortium name="Pathogen Informatics"/>
        </authorList>
    </citation>
    <scope>NUCLEOTIDE SEQUENCE</scope>
</reference>
<sequence length="392" mass="42747">MISIGEAHQYPEASIKQLKSIATTVLECSSVVRSVLQGYRRALESFGSDRLTDHLNTLNISSKDESTKVQLKSSPSKFESIKKEEEVAHVKISEVNRQIAVIEQVEADTSKSCQTTSYRSLRSASRKRIERDPHGLLSVRRQQQKEQFESLEHAFGKHKRSGPSDIANLSVEGISTGDSSVCEDENESIVSCALSEEGKSVIKSEAAVVSKLTLEEFASLVQVVLHLPCALPEADELQQMAVCIAHWRKESSLLCQLLNLPTCLSSHSSKPAVVETRLDNPLHSGITDSTFTSDDRSTVTLFSSLSQASSMNLAGKTADGDVSTSKSFIHVSKTSGTTLPPDSAGVLERMLSLPSTLTDGIPSVSQMKCFMSFALLIDVELPELKHLQRVSL</sequence>
<keyword evidence="2" id="KW-1185">Reference proteome</keyword>
<accession>A0A448WEB1</accession>